<reference evidence="2 3" key="1">
    <citation type="submission" date="2012-04" db="EMBL/GenBank/DDBJ databases">
        <title>The Genome Sequence of Saprolegnia declina VS20.</title>
        <authorList>
            <consortium name="The Broad Institute Genome Sequencing Platform"/>
            <person name="Russ C."/>
            <person name="Nusbaum C."/>
            <person name="Tyler B."/>
            <person name="van West P."/>
            <person name="Dieguez-Uribeondo J."/>
            <person name="de Bruijn I."/>
            <person name="Tripathy S."/>
            <person name="Jiang R."/>
            <person name="Young S.K."/>
            <person name="Zeng Q."/>
            <person name="Gargeya S."/>
            <person name="Fitzgerald M."/>
            <person name="Haas B."/>
            <person name="Abouelleil A."/>
            <person name="Alvarado L."/>
            <person name="Arachchi H.M."/>
            <person name="Berlin A."/>
            <person name="Chapman S.B."/>
            <person name="Goldberg J."/>
            <person name="Griggs A."/>
            <person name="Gujja S."/>
            <person name="Hansen M."/>
            <person name="Howarth C."/>
            <person name="Imamovic A."/>
            <person name="Larimer J."/>
            <person name="McCowen C."/>
            <person name="Montmayeur A."/>
            <person name="Murphy C."/>
            <person name="Neiman D."/>
            <person name="Pearson M."/>
            <person name="Priest M."/>
            <person name="Roberts A."/>
            <person name="Saif S."/>
            <person name="Shea T."/>
            <person name="Sisk P."/>
            <person name="Sykes S."/>
            <person name="Wortman J."/>
            <person name="Nusbaum C."/>
            <person name="Birren B."/>
        </authorList>
    </citation>
    <scope>NUCLEOTIDE SEQUENCE [LARGE SCALE GENOMIC DNA]</scope>
    <source>
        <strain evidence="2 3">VS20</strain>
    </source>
</reference>
<dbReference type="VEuPathDB" id="FungiDB:SDRG_15689"/>
<dbReference type="InterPro" id="IPR000608">
    <property type="entry name" value="UBC"/>
</dbReference>
<dbReference type="CDD" id="cd23955">
    <property type="entry name" value="UBCc_invertebrate"/>
    <property type="match status" value="1"/>
</dbReference>
<evidence type="ECO:0000313" key="3">
    <source>
        <dbReference type="Proteomes" id="UP000030762"/>
    </source>
</evidence>
<dbReference type="Gene3D" id="3.10.110.10">
    <property type="entry name" value="Ubiquitin Conjugating Enzyme"/>
    <property type="match status" value="1"/>
</dbReference>
<dbReference type="STRING" id="1156394.T0PWC0"/>
<dbReference type="OrthoDB" id="108408at2759"/>
<evidence type="ECO:0000313" key="2">
    <source>
        <dbReference type="EMBL" id="EQC26511.1"/>
    </source>
</evidence>
<organism evidence="2 3">
    <name type="scientific">Saprolegnia diclina (strain VS20)</name>
    <dbReference type="NCBI Taxonomy" id="1156394"/>
    <lineage>
        <taxon>Eukaryota</taxon>
        <taxon>Sar</taxon>
        <taxon>Stramenopiles</taxon>
        <taxon>Oomycota</taxon>
        <taxon>Saprolegniomycetes</taxon>
        <taxon>Saprolegniales</taxon>
        <taxon>Saprolegniaceae</taxon>
        <taxon>Saprolegnia</taxon>
    </lineage>
</organism>
<dbReference type="GeneID" id="19956416"/>
<dbReference type="Proteomes" id="UP000030762">
    <property type="component" value="Unassembled WGS sequence"/>
</dbReference>
<accession>T0PWC0</accession>
<dbReference type="AlphaFoldDB" id="T0PWC0"/>
<evidence type="ECO:0000259" key="1">
    <source>
        <dbReference type="Pfam" id="PF00179"/>
    </source>
</evidence>
<name>T0PWC0_SAPDV</name>
<dbReference type="EMBL" id="JH767229">
    <property type="protein sequence ID" value="EQC26511.1"/>
    <property type="molecule type" value="Genomic_DNA"/>
</dbReference>
<dbReference type="SUPFAM" id="SSF54495">
    <property type="entry name" value="UBC-like"/>
    <property type="match status" value="1"/>
</dbReference>
<dbReference type="InterPro" id="IPR016135">
    <property type="entry name" value="UBQ-conjugating_enzyme/RWD"/>
</dbReference>
<protein>
    <recommendedName>
        <fullName evidence="1">UBC core domain-containing protein</fullName>
    </recommendedName>
</protein>
<dbReference type="Pfam" id="PF00179">
    <property type="entry name" value="UQ_con"/>
    <property type="match status" value="1"/>
</dbReference>
<dbReference type="InParanoid" id="T0PWC0"/>
<dbReference type="RefSeq" id="XP_008620090.1">
    <property type="nucleotide sequence ID" value="XM_008621868.1"/>
</dbReference>
<sequence length="1062" mass="118476">MSGLKTAFRHYQQYLKAPVPGCSIAHVDDNIFHVSTRLVDGIFCGISVHWELKIPPSYPHSPPFGRVLPDYAFTNEYHSHVFPDGICVDVLANHEYMHQSASRYGGWTPSSNLTLLMIYMQAFLADPDYSMPSAAAIARLRTMDAAYTCAVCGHDPATIKLEDTDEVESEIKTLTPHLERVRREMVCPIRMENLVEHNVRLGYPLRVDAMPRRIQIYLYPEIMSRDAFDEALDAATTRHVPLRTPTGQSYTDWLPLYLHPSHFARHGRNVFAPVGTMSYLDVLLRAMNSQIVAVMQGNEHESEAAIIAYANVLRLAKAYLAAMPSAQATLNSQVASFVRTPSQRLKAAVPDLGEFFIKICLSSSRNHDFSNADTKAALFGEHFARQVRWIRQADAACVDFGSECPNRLGRLFAASETSNRMLTFAIEMSRTFGGADFGTHMDAHYGLPPSAVLSAFQDRIKRIKSSLTNYNILMQAWGYSDQVQSPDAMLAVLRAAVDQSARAGYDRTTWKGGLYYRYILEALKVHREWYNRNQQYVQLKKDEKRLEAHVATLRSIMASSLSTLELEVGLREAELEGRVGTYKVMFEVSKIASALSRPLVKLQVLKPNDSSISIYCDTFVLDIILSGGDGEIESTTLVTVIKEQSSQFPERDEDLLRSLKALVAGDSQPFTTKLYRLVNRAELAVKFPQTNFDKLENEMFAMLQQVCARSPKWSIARGVDGVLITFKDELQCFPLFDEALPPQKRAKRSHDEDVSDASADRGGWREWTGCVTFTEWKSSVVMHVLCDTPLIMSGIQSRRLAATILGYQDELREKAFMELANKAPSATKTKEDKSAFPISLESHLRFVREGSTNVVLSATQNMGLVLDCALVTKEIAGGVHFHAFPIPMLQASTDSLVRIFGVVGHSLFFQSILASCFLGPRNVFGRNEVLEMDNGAMTKVAMQVEVAAPTSMTLKLTSDVLEGESFHIEVETKEDYSMHVRLRNHPALNAAAAQIASACHSLPLLCYFLLQSSMKSAMMLADTLPEKLATEVDALENDAGDVVDDDDMAVGSDILLDDENFY</sequence>
<proteinExistence type="predicted"/>
<gene>
    <name evidence="2" type="ORF">SDRG_15689</name>
</gene>
<keyword evidence="3" id="KW-1185">Reference proteome</keyword>
<dbReference type="SMART" id="SM00212">
    <property type="entry name" value="UBCc"/>
    <property type="match status" value="1"/>
</dbReference>
<feature type="domain" description="UBC core" evidence="1">
    <location>
        <begin position="11"/>
        <end position="141"/>
    </location>
</feature>
<dbReference type="eggNOG" id="ENOG502QT53">
    <property type="taxonomic scope" value="Eukaryota"/>
</dbReference>